<gene>
    <name evidence="3" type="ORF">GYMLUDRAFT_703922</name>
</gene>
<name>A0A0D0CIA2_9AGAR</name>
<keyword evidence="1" id="KW-0472">Membrane</keyword>
<dbReference type="Pfam" id="PF20151">
    <property type="entry name" value="DUF6533"/>
    <property type="match status" value="1"/>
</dbReference>
<sequence length="285" mass="31941">MISVTSLINIQIVTYTKLAMLALLSYDYILSLAQEVTHIWNSKWGPVKVLYLYSRYSPFIDTTLAVVERLYPQMSSESCNRLMAFNTLFSGSGIGLSDVILMVRTYSMYHNSRKILVVLVLSWTTVSIISLVAALKWSGSFSAVTVPGLPGCVLVGESKTGIVDNAFFLAAETVVVILTLWRGFRHFYSFGFTLEITQKVTMTFYRDGVLYYLAILPFTLGNVVVLATAPPELQILETPLRVMHSILCCKLIIHIREVAKAEDEGEEVESLEEIAFRREPSVQDV</sequence>
<dbReference type="AlphaFoldDB" id="A0A0D0CIA2"/>
<dbReference type="OrthoDB" id="3341843at2759"/>
<accession>A0A0D0CIA2</accession>
<keyword evidence="1" id="KW-0812">Transmembrane</keyword>
<feature type="domain" description="DUF6533" evidence="2">
    <location>
        <begin position="15"/>
        <end position="60"/>
    </location>
</feature>
<feature type="transmembrane region" description="Helical" evidence="1">
    <location>
        <begin position="115"/>
        <end position="135"/>
    </location>
</feature>
<protein>
    <recommendedName>
        <fullName evidence="2">DUF6533 domain-containing protein</fullName>
    </recommendedName>
</protein>
<feature type="transmembrane region" description="Helical" evidence="1">
    <location>
        <begin position="209"/>
        <end position="229"/>
    </location>
</feature>
<dbReference type="EMBL" id="KN834787">
    <property type="protein sequence ID" value="KIK57992.1"/>
    <property type="molecule type" value="Genomic_DNA"/>
</dbReference>
<evidence type="ECO:0000313" key="4">
    <source>
        <dbReference type="Proteomes" id="UP000053593"/>
    </source>
</evidence>
<evidence type="ECO:0000256" key="1">
    <source>
        <dbReference type="SAM" id="Phobius"/>
    </source>
</evidence>
<evidence type="ECO:0000313" key="3">
    <source>
        <dbReference type="EMBL" id="KIK57992.1"/>
    </source>
</evidence>
<feature type="transmembrane region" description="Helical" evidence="1">
    <location>
        <begin position="12"/>
        <end position="33"/>
    </location>
</feature>
<organism evidence="3 4">
    <name type="scientific">Collybiopsis luxurians FD-317 M1</name>
    <dbReference type="NCBI Taxonomy" id="944289"/>
    <lineage>
        <taxon>Eukaryota</taxon>
        <taxon>Fungi</taxon>
        <taxon>Dikarya</taxon>
        <taxon>Basidiomycota</taxon>
        <taxon>Agaricomycotina</taxon>
        <taxon>Agaricomycetes</taxon>
        <taxon>Agaricomycetidae</taxon>
        <taxon>Agaricales</taxon>
        <taxon>Marasmiineae</taxon>
        <taxon>Omphalotaceae</taxon>
        <taxon>Collybiopsis</taxon>
        <taxon>Collybiopsis luxurians</taxon>
    </lineage>
</organism>
<feature type="transmembrane region" description="Helical" evidence="1">
    <location>
        <begin position="166"/>
        <end position="184"/>
    </location>
</feature>
<evidence type="ECO:0000259" key="2">
    <source>
        <dbReference type="Pfam" id="PF20151"/>
    </source>
</evidence>
<keyword evidence="1" id="KW-1133">Transmembrane helix</keyword>
<keyword evidence="4" id="KW-1185">Reference proteome</keyword>
<dbReference type="HOGENOM" id="CLU_035509_11_3_1"/>
<dbReference type="Proteomes" id="UP000053593">
    <property type="component" value="Unassembled WGS sequence"/>
</dbReference>
<reference evidence="3 4" key="1">
    <citation type="submission" date="2014-04" db="EMBL/GenBank/DDBJ databases">
        <title>Evolutionary Origins and Diversification of the Mycorrhizal Mutualists.</title>
        <authorList>
            <consortium name="DOE Joint Genome Institute"/>
            <consortium name="Mycorrhizal Genomics Consortium"/>
            <person name="Kohler A."/>
            <person name="Kuo A."/>
            <person name="Nagy L.G."/>
            <person name="Floudas D."/>
            <person name="Copeland A."/>
            <person name="Barry K.W."/>
            <person name="Cichocki N."/>
            <person name="Veneault-Fourrey C."/>
            <person name="LaButti K."/>
            <person name="Lindquist E.A."/>
            <person name="Lipzen A."/>
            <person name="Lundell T."/>
            <person name="Morin E."/>
            <person name="Murat C."/>
            <person name="Riley R."/>
            <person name="Ohm R."/>
            <person name="Sun H."/>
            <person name="Tunlid A."/>
            <person name="Henrissat B."/>
            <person name="Grigoriev I.V."/>
            <person name="Hibbett D.S."/>
            <person name="Martin F."/>
        </authorList>
    </citation>
    <scope>NUCLEOTIDE SEQUENCE [LARGE SCALE GENOMIC DNA]</scope>
    <source>
        <strain evidence="3 4">FD-317 M1</strain>
    </source>
</reference>
<dbReference type="InterPro" id="IPR045340">
    <property type="entry name" value="DUF6533"/>
</dbReference>
<proteinExistence type="predicted"/>
<feature type="transmembrane region" description="Helical" evidence="1">
    <location>
        <begin position="82"/>
        <end position="103"/>
    </location>
</feature>